<comment type="function">
    <text evidence="4">S-adenosyl-L-methionine-dependent methyltransferase that specifically methylates the N(1) position of an adenine present in helix 65 in 25S rRNA.</text>
</comment>
<reference evidence="6 7" key="1">
    <citation type="submission" date="2018-02" db="EMBL/GenBank/DDBJ databases">
        <title>The genomes of Aspergillus section Nigri reveals drivers in fungal speciation.</title>
        <authorList>
            <consortium name="DOE Joint Genome Institute"/>
            <person name="Vesth T.C."/>
            <person name="Nybo J."/>
            <person name="Theobald S."/>
            <person name="Brandl J."/>
            <person name="Frisvad J.C."/>
            <person name="Nielsen K.F."/>
            <person name="Lyhne E.K."/>
            <person name="Kogle M.E."/>
            <person name="Kuo A."/>
            <person name="Riley R."/>
            <person name="Clum A."/>
            <person name="Nolan M."/>
            <person name="Lipzen A."/>
            <person name="Salamov A."/>
            <person name="Henrissat B."/>
            <person name="Wiebenga A."/>
            <person name="De vries R.P."/>
            <person name="Grigoriev I.V."/>
            <person name="Mortensen U.H."/>
            <person name="Andersen M.R."/>
            <person name="Baker S.E."/>
        </authorList>
    </citation>
    <scope>NUCLEOTIDE SEQUENCE [LARGE SCALE GENOMIC DNA]</scope>
    <source>
        <strain evidence="6 7">CBS 101889</strain>
    </source>
</reference>
<evidence type="ECO:0000313" key="7">
    <source>
        <dbReference type="Proteomes" id="UP000248961"/>
    </source>
</evidence>
<evidence type="ECO:0000256" key="3">
    <source>
        <dbReference type="ARBA" id="ARBA00022691"/>
    </source>
</evidence>
<feature type="compositionally biased region" description="Basic residues" evidence="5">
    <location>
        <begin position="1"/>
        <end position="11"/>
    </location>
</feature>
<dbReference type="EMBL" id="KZ824315">
    <property type="protein sequence ID" value="RAL08382.1"/>
    <property type="molecule type" value="Genomic_DNA"/>
</dbReference>
<dbReference type="HAMAP" id="MF_03044">
    <property type="entry name" value="BMT2"/>
    <property type="match status" value="1"/>
</dbReference>
<dbReference type="InterPro" id="IPR021867">
    <property type="entry name" value="Bmt2/SAMTOR"/>
</dbReference>
<comment type="subcellular location">
    <subcellularLocation>
        <location evidence="4">Nucleus</location>
        <location evidence="4">Nucleolus</location>
    </subcellularLocation>
</comment>
<dbReference type="EC" id="2.1.1.-" evidence="4"/>
<dbReference type="PANTHER" id="PTHR21008:SF1">
    <property type="entry name" value="25S RRNA (ADENINE(2142)-N(1))-METHYLTRANSFERASE"/>
    <property type="match status" value="1"/>
</dbReference>
<dbReference type="InterPro" id="IPR029063">
    <property type="entry name" value="SAM-dependent_MTases_sf"/>
</dbReference>
<protein>
    <recommendedName>
        <fullName evidence="4">25S rRNA adenine-N(1) methyltransferase</fullName>
        <ecNumber evidence="4">2.1.1.-</ecNumber>
    </recommendedName>
</protein>
<dbReference type="RefSeq" id="XP_025547536.1">
    <property type="nucleotide sequence ID" value="XM_025690553.1"/>
</dbReference>
<dbReference type="STRING" id="1450537.A0A395HKB7"/>
<accession>A0A395HKB7</accession>
<gene>
    <name evidence="6" type="ORF">BO97DRAFT_206257</name>
</gene>
<dbReference type="PANTHER" id="PTHR21008">
    <property type="entry name" value="S-ADENOSYLMETHIONINE SENSOR UPSTREAM OF MTORC1-RELATED"/>
    <property type="match status" value="1"/>
</dbReference>
<dbReference type="Proteomes" id="UP000248961">
    <property type="component" value="Unassembled WGS sequence"/>
</dbReference>
<name>A0A395HKB7_ASPHC</name>
<dbReference type="GeneID" id="37194842"/>
<keyword evidence="3 4" id="KW-0949">S-adenosyl-L-methionine</keyword>
<dbReference type="SUPFAM" id="SSF53335">
    <property type="entry name" value="S-adenosyl-L-methionine-dependent methyltransferases"/>
    <property type="match status" value="1"/>
</dbReference>
<keyword evidence="7" id="KW-1185">Reference proteome</keyword>
<comment type="similarity">
    <text evidence="4">Belongs to the BMT2 family.</text>
</comment>
<evidence type="ECO:0000256" key="2">
    <source>
        <dbReference type="ARBA" id="ARBA00022679"/>
    </source>
</evidence>
<proteinExistence type="inferred from homology"/>
<dbReference type="OrthoDB" id="5954793at2759"/>
<feature type="binding site" evidence="4">
    <location>
        <position position="141"/>
    </location>
    <ligand>
        <name>S-adenosyl-L-methionine</name>
        <dbReference type="ChEBI" id="CHEBI:59789"/>
    </ligand>
</feature>
<keyword evidence="4" id="KW-0539">Nucleus</keyword>
<evidence type="ECO:0000256" key="1">
    <source>
        <dbReference type="ARBA" id="ARBA00022603"/>
    </source>
</evidence>
<feature type="region of interest" description="Disordered" evidence="5">
    <location>
        <begin position="1"/>
        <end position="33"/>
    </location>
</feature>
<sequence length="287" mass="32132">MVIPKRQRPKRPTLLSRTRPPTVKPSHASLSAKATRNLIRSHHRLLKARAQALQTEDADLVTKIDAQIQENGGLESYQIASKLGQSSLRGGDSSKLLVNWIFPRLQPLKSKSCRFRVLEIGALSTQNACSMNKSLEVTRIDLNSQEAGILKQDFMERPLPENEDEQFHIISLSLVLNYVPDAVVRGEMLKRCTSFLTKTPPSGLCQPACPCLFLVLPAACVNNSRYLTEARLQEIMSSMGFVLSNSKKTHKLIYQLWDYTGACEPKSFTKDTLNPGKVRNNFAIIVK</sequence>
<evidence type="ECO:0000256" key="4">
    <source>
        <dbReference type="HAMAP-Rule" id="MF_03044"/>
    </source>
</evidence>
<dbReference type="GO" id="GO:0016433">
    <property type="term" value="F:rRNA (adenine) methyltransferase activity"/>
    <property type="evidence" value="ECO:0007669"/>
    <property type="project" value="UniProtKB-UniRule"/>
</dbReference>
<evidence type="ECO:0000256" key="5">
    <source>
        <dbReference type="SAM" id="MobiDB-lite"/>
    </source>
</evidence>
<dbReference type="GO" id="GO:0005730">
    <property type="term" value="C:nucleolus"/>
    <property type="evidence" value="ECO:0007669"/>
    <property type="project" value="UniProtKB-SubCell"/>
</dbReference>
<dbReference type="AlphaFoldDB" id="A0A395HKB7"/>
<keyword evidence="2 4" id="KW-0808">Transferase</keyword>
<dbReference type="Pfam" id="PF11968">
    <property type="entry name" value="Bmt2"/>
    <property type="match status" value="1"/>
</dbReference>
<organism evidence="6 7">
    <name type="scientific">Aspergillus homomorphus (strain CBS 101889)</name>
    <dbReference type="NCBI Taxonomy" id="1450537"/>
    <lineage>
        <taxon>Eukaryota</taxon>
        <taxon>Fungi</taxon>
        <taxon>Dikarya</taxon>
        <taxon>Ascomycota</taxon>
        <taxon>Pezizomycotina</taxon>
        <taxon>Eurotiomycetes</taxon>
        <taxon>Eurotiomycetidae</taxon>
        <taxon>Eurotiales</taxon>
        <taxon>Aspergillaceae</taxon>
        <taxon>Aspergillus</taxon>
        <taxon>Aspergillus subgen. Circumdati</taxon>
    </lineage>
</organism>
<evidence type="ECO:0000313" key="6">
    <source>
        <dbReference type="EMBL" id="RAL08382.1"/>
    </source>
</evidence>
<dbReference type="VEuPathDB" id="FungiDB:BO97DRAFT_206257"/>
<keyword evidence="1 4" id="KW-0489">Methyltransferase</keyword>
<feature type="binding site" evidence="4">
    <location>
        <position position="121"/>
    </location>
    <ligand>
        <name>S-adenosyl-L-methionine</name>
        <dbReference type="ChEBI" id="CHEBI:59789"/>
    </ligand>
</feature>